<dbReference type="PANTHER" id="PTHR33495">
    <property type="entry name" value="ANTI-SIGMA FACTOR ANTAGONIST TM_1081-RELATED-RELATED"/>
    <property type="match status" value="1"/>
</dbReference>
<dbReference type="OrthoDB" id="8236316at2"/>
<dbReference type="STRING" id="1489064.WH96_19290"/>
<dbReference type="Proteomes" id="UP000035444">
    <property type="component" value="Unassembled WGS sequence"/>
</dbReference>
<dbReference type="AlphaFoldDB" id="A0A0H2MR16"/>
<organism evidence="2 3">
    <name type="scientific">Kiloniella spongiae</name>
    <dbReference type="NCBI Taxonomy" id="1489064"/>
    <lineage>
        <taxon>Bacteria</taxon>
        <taxon>Pseudomonadati</taxon>
        <taxon>Pseudomonadota</taxon>
        <taxon>Alphaproteobacteria</taxon>
        <taxon>Rhodospirillales</taxon>
        <taxon>Kiloniellaceae</taxon>
        <taxon>Kiloniella</taxon>
    </lineage>
</organism>
<comment type="caution">
    <text evidence="2">The sequence shown here is derived from an EMBL/GenBank/DDBJ whole genome shotgun (WGS) entry which is preliminary data.</text>
</comment>
<name>A0A0H2MR16_9PROT</name>
<dbReference type="GO" id="GO:0043856">
    <property type="term" value="F:anti-sigma factor antagonist activity"/>
    <property type="evidence" value="ECO:0007669"/>
    <property type="project" value="TreeGrafter"/>
</dbReference>
<sequence>MIGFKTLDYSTTQNSNTLSISFHGDFGFPDNSKIQQIIKEIKESGCSGFSIDLSGLESIDSAGLGMLLLINDASEDNGKKLELCRPTGQVQKMLEISKFSEIISIKS</sequence>
<dbReference type="PROSITE" id="PS50801">
    <property type="entry name" value="STAS"/>
    <property type="match status" value="1"/>
</dbReference>
<proteinExistence type="predicted"/>
<dbReference type="EMBL" id="LAQL01000019">
    <property type="protein sequence ID" value="KLN59120.1"/>
    <property type="molecule type" value="Genomic_DNA"/>
</dbReference>
<accession>A0A0H2MR16</accession>
<dbReference type="Pfam" id="PF01740">
    <property type="entry name" value="STAS"/>
    <property type="match status" value="1"/>
</dbReference>
<evidence type="ECO:0000313" key="3">
    <source>
        <dbReference type="Proteomes" id="UP000035444"/>
    </source>
</evidence>
<gene>
    <name evidence="2" type="ORF">WH96_19290</name>
</gene>
<protein>
    <recommendedName>
        <fullName evidence="1">STAS domain-containing protein</fullName>
    </recommendedName>
</protein>
<evidence type="ECO:0000313" key="2">
    <source>
        <dbReference type="EMBL" id="KLN59120.1"/>
    </source>
</evidence>
<dbReference type="PANTHER" id="PTHR33495:SF15">
    <property type="entry name" value="STAS DOMAIN-CONTAINING PROTEIN"/>
    <property type="match status" value="1"/>
</dbReference>
<evidence type="ECO:0000259" key="1">
    <source>
        <dbReference type="PROSITE" id="PS50801"/>
    </source>
</evidence>
<reference evidence="2 3" key="1">
    <citation type="submission" date="2015-03" db="EMBL/GenBank/DDBJ databases">
        <title>Genome Sequence of Kiloniella spongiae MEBiC09566, isolated from a marine sponge.</title>
        <authorList>
            <person name="Shao Z."/>
            <person name="Wang L."/>
            <person name="Li X."/>
        </authorList>
    </citation>
    <scope>NUCLEOTIDE SEQUENCE [LARGE SCALE GENOMIC DNA]</scope>
    <source>
        <strain evidence="2 3">MEBiC09566</strain>
    </source>
</reference>
<feature type="domain" description="STAS" evidence="1">
    <location>
        <begin position="7"/>
        <end position="107"/>
    </location>
</feature>
<dbReference type="InterPro" id="IPR002645">
    <property type="entry name" value="STAS_dom"/>
</dbReference>
<dbReference type="InterPro" id="IPR036513">
    <property type="entry name" value="STAS_dom_sf"/>
</dbReference>
<dbReference type="CDD" id="cd07043">
    <property type="entry name" value="STAS_anti-anti-sigma_factors"/>
    <property type="match status" value="1"/>
</dbReference>
<dbReference type="SUPFAM" id="SSF52091">
    <property type="entry name" value="SpoIIaa-like"/>
    <property type="match status" value="1"/>
</dbReference>
<keyword evidence="3" id="KW-1185">Reference proteome</keyword>
<dbReference type="Gene3D" id="3.30.750.24">
    <property type="entry name" value="STAS domain"/>
    <property type="match status" value="1"/>
</dbReference>